<dbReference type="SMART" id="SM00345">
    <property type="entry name" value="HTH_GNTR"/>
    <property type="match status" value="1"/>
</dbReference>
<dbReference type="Gene3D" id="1.10.10.10">
    <property type="entry name" value="Winged helix-like DNA-binding domain superfamily/Winged helix DNA-binding domain"/>
    <property type="match status" value="1"/>
</dbReference>
<keyword evidence="2" id="KW-0238">DNA-binding</keyword>
<dbReference type="GO" id="GO:0003677">
    <property type="term" value="F:DNA binding"/>
    <property type="evidence" value="ECO:0007669"/>
    <property type="project" value="UniProtKB-KW"/>
</dbReference>
<dbReference type="InterPro" id="IPR036388">
    <property type="entry name" value="WH-like_DNA-bd_sf"/>
</dbReference>
<reference evidence="5 6" key="1">
    <citation type="journal article" date="2020" name="Front. Microbiol.">
        <title>Design of Bacterial Strain-Specific qPCR Assays Using NGS Data and Publicly Available Resources and Its Application to Track Biocontrol Strains.</title>
        <authorList>
            <person name="Hernandez I."/>
            <person name="Sant C."/>
            <person name="Martinez R."/>
            <person name="Fernandez C."/>
        </authorList>
    </citation>
    <scope>NUCLEOTIDE SEQUENCE [LARGE SCALE GENOMIC DNA]</scope>
    <source>
        <strain evidence="5 6">B24</strain>
    </source>
</reference>
<dbReference type="AlphaFoldDB" id="A0A7D8ADQ6"/>
<evidence type="ECO:0000259" key="4">
    <source>
        <dbReference type="PROSITE" id="PS50949"/>
    </source>
</evidence>
<organism evidence="5 6">
    <name type="scientific">Microbacterium esteraromaticum</name>
    <dbReference type="NCBI Taxonomy" id="57043"/>
    <lineage>
        <taxon>Bacteria</taxon>
        <taxon>Bacillati</taxon>
        <taxon>Actinomycetota</taxon>
        <taxon>Actinomycetes</taxon>
        <taxon>Micrococcales</taxon>
        <taxon>Microbacteriaceae</taxon>
        <taxon>Microbacterium</taxon>
    </lineage>
</organism>
<protein>
    <submittedName>
        <fullName evidence="5">GntR family transcriptional regulator</fullName>
    </submittedName>
</protein>
<evidence type="ECO:0000256" key="1">
    <source>
        <dbReference type="ARBA" id="ARBA00023015"/>
    </source>
</evidence>
<dbReference type="SUPFAM" id="SSF48008">
    <property type="entry name" value="GntR ligand-binding domain-like"/>
    <property type="match status" value="1"/>
</dbReference>
<feature type="domain" description="HTH gntR-type" evidence="4">
    <location>
        <begin position="8"/>
        <end position="75"/>
    </location>
</feature>
<keyword evidence="3" id="KW-0804">Transcription</keyword>
<proteinExistence type="predicted"/>
<dbReference type="Proteomes" id="UP000515708">
    <property type="component" value="Chromosome"/>
</dbReference>
<dbReference type="PANTHER" id="PTHR43537:SF45">
    <property type="entry name" value="GNTR FAMILY REGULATORY PROTEIN"/>
    <property type="match status" value="1"/>
</dbReference>
<dbReference type="SUPFAM" id="SSF46785">
    <property type="entry name" value="Winged helix' DNA-binding domain"/>
    <property type="match status" value="1"/>
</dbReference>
<dbReference type="CDD" id="cd07377">
    <property type="entry name" value="WHTH_GntR"/>
    <property type="match status" value="1"/>
</dbReference>
<evidence type="ECO:0000256" key="3">
    <source>
        <dbReference type="ARBA" id="ARBA00023163"/>
    </source>
</evidence>
<accession>A0A7D8ADQ6</accession>
<dbReference type="GO" id="GO:0003700">
    <property type="term" value="F:DNA-binding transcription factor activity"/>
    <property type="evidence" value="ECO:0007669"/>
    <property type="project" value="InterPro"/>
</dbReference>
<evidence type="ECO:0000313" key="6">
    <source>
        <dbReference type="Proteomes" id="UP000515708"/>
    </source>
</evidence>
<sequence>MSRADDRGLESGRVASWLRDAILDGVREPGSKLIERDLASEFGVSRVPVRDALKVLEAEGLVELRPRTWAIVREFTAADLADLDEVRQVLEPMAFRLAAERHRRDGLDRLQLALHEEQDSAAQDDPIVSRRAAADFHEIVVELADNRLLMALMQSIRSRLRWSLVQHDDLVHIADEHVALFEAIRDRDGDRASELAYAHVDSSRRERLSHAASLHAAPVSLRDDPPHP</sequence>
<dbReference type="InterPro" id="IPR000524">
    <property type="entry name" value="Tscrpt_reg_HTH_GntR"/>
</dbReference>
<dbReference type="PRINTS" id="PR00035">
    <property type="entry name" value="HTHGNTR"/>
</dbReference>
<name>A0A7D8ADQ6_9MICO</name>
<evidence type="ECO:0000313" key="5">
    <source>
        <dbReference type="EMBL" id="QMU97764.1"/>
    </source>
</evidence>
<dbReference type="InterPro" id="IPR036390">
    <property type="entry name" value="WH_DNA-bd_sf"/>
</dbReference>
<dbReference type="InterPro" id="IPR011711">
    <property type="entry name" value="GntR_C"/>
</dbReference>
<dbReference type="PANTHER" id="PTHR43537">
    <property type="entry name" value="TRANSCRIPTIONAL REGULATOR, GNTR FAMILY"/>
    <property type="match status" value="1"/>
</dbReference>
<gene>
    <name evidence="5" type="ORF">FVO59_11510</name>
</gene>
<dbReference type="Gene3D" id="1.20.120.530">
    <property type="entry name" value="GntR ligand-binding domain-like"/>
    <property type="match status" value="1"/>
</dbReference>
<dbReference type="SMART" id="SM00895">
    <property type="entry name" value="FCD"/>
    <property type="match status" value="1"/>
</dbReference>
<dbReference type="InterPro" id="IPR008920">
    <property type="entry name" value="TF_FadR/GntR_C"/>
</dbReference>
<dbReference type="Pfam" id="PF00392">
    <property type="entry name" value="GntR"/>
    <property type="match status" value="1"/>
</dbReference>
<evidence type="ECO:0000256" key="2">
    <source>
        <dbReference type="ARBA" id="ARBA00023125"/>
    </source>
</evidence>
<dbReference type="PROSITE" id="PS50949">
    <property type="entry name" value="HTH_GNTR"/>
    <property type="match status" value="1"/>
</dbReference>
<dbReference type="RefSeq" id="WP_182252765.1">
    <property type="nucleotide sequence ID" value="NZ_CP043732.1"/>
</dbReference>
<keyword evidence="1" id="KW-0805">Transcription regulation</keyword>
<dbReference type="EMBL" id="CP043732">
    <property type="protein sequence ID" value="QMU97764.1"/>
    <property type="molecule type" value="Genomic_DNA"/>
</dbReference>
<dbReference type="Pfam" id="PF07729">
    <property type="entry name" value="FCD"/>
    <property type="match status" value="1"/>
</dbReference>